<feature type="region of interest" description="Disordered" evidence="1">
    <location>
        <begin position="165"/>
        <end position="337"/>
    </location>
</feature>
<feature type="region of interest" description="Disordered" evidence="1">
    <location>
        <begin position="67"/>
        <end position="107"/>
    </location>
</feature>
<feature type="compositionally biased region" description="Polar residues" evidence="1">
    <location>
        <begin position="98"/>
        <end position="107"/>
    </location>
</feature>
<dbReference type="EMBL" id="KV454209">
    <property type="protein sequence ID" value="ODQ60715.1"/>
    <property type="molecule type" value="Genomic_DNA"/>
</dbReference>
<sequence>MSESNRSTPNAPKRPVARHACLACREKKIKCDGEIAPQPGEKAGEVKHQRCSNCKLLNIECVFVRSLRGGRRKKPQDGKSTESSTPGGSTPSGIPKAPSSTSQKPTSINLQNLQSLQNGGFLSQSPAGSIAYSIASKSSTGKSLDPPANIMSNVSSPYFNNGNMSPLVTPGSESSANTSSTLQEKVRALQREAASIQSQLCGETPETPSGSSRGASDYYSLPPPRGENNQHQQHSYHPHHPPPPPPQGPHGFPPPPPLMHSHHFPPPPPPFAHNRDPNYREWEDSFHGSSLPPPPPPPHHHHHHHHAASPYDQHPHYPPPPGPHPPPPPGLQGESTLPPTHLVVVIQMTMMNFKGKEHFPAEDQKRHK</sequence>
<evidence type="ECO:0000256" key="1">
    <source>
        <dbReference type="SAM" id="MobiDB-lite"/>
    </source>
</evidence>
<dbReference type="PROSITE" id="PS50048">
    <property type="entry name" value="ZN2_CY6_FUNGAL_2"/>
    <property type="match status" value="1"/>
</dbReference>
<dbReference type="CDD" id="cd00067">
    <property type="entry name" value="GAL4"/>
    <property type="match status" value="1"/>
</dbReference>
<dbReference type="GeneID" id="30203936"/>
<feature type="compositionally biased region" description="Pro residues" evidence="1">
    <location>
        <begin position="316"/>
        <end position="330"/>
    </location>
</feature>
<dbReference type="GO" id="GO:0008270">
    <property type="term" value="F:zinc ion binding"/>
    <property type="evidence" value="ECO:0007669"/>
    <property type="project" value="InterPro"/>
</dbReference>
<reference evidence="3 4" key="1">
    <citation type="journal article" date="2016" name="Proc. Natl. Acad. Sci. U.S.A.">
        <title>Comparative genomics of biotechnologically important yeasts.</title>
        <authorList>
            <person name="Riley R."/>
            <person name="Haridas S."/>
            <person name="Wolfe K.H."/>
            <person name="Lopes M.R."/>
            <person name="Hittinger C.T."/>
            <person name="Goeker M."/>
            <person name="Salamov A.A."/>
            <person name="Wisecaver J.H."/>
            <person name="Long T.M."/>
            <person name="Calvey C.H."/>
            <person name="Aerts A.L."/>
            <person name="Barry K.W."/>
            <person name="Choi C."/>
            <person name="Clum A."/>
            <person name="Coughlan A.Y."/>
            <person name="Deshpande S."/>
            <person name="Douglass A.P."/>
            <person name="Hanson S.J."/>
            <person name="Klenk H.-P."/>
            <person name="LaButti K.M."/>
            <person name="Lapidus A."/>
            <person name="Lindquist E.A."/>
            <person name="Lipzen A.M."/>
            <person name="Meier-Kolthoff J.P."/>
            <person name="Ohm R.A."/>
            <person name="Otillar R.P."/>
            <person name="Pangilinan J.L."/>
            <person name="Peng Y."/>
            <person name="Rokas A."/>
            <person name="Rosa C.A."/>
            <person name="Scheuner C."/>
            <person name="Sibirny A.A."/>
            <person name="Slot J.C."/>
            <person name="Stielow J.B."/>
            <person name="Sun H."/>
            <person name="Kurtzman C.P."/>
            <person name="Blackwell M."/>
            <person name="Grigoriev I.V."/>
            <person name="Jeffries T.W."/>
        </authorList>
    </citation>
    <scope>NUCLEOTIDE SEQUENCE [LARGE SCALE GENOMIC DNA]</scope>
    <source>
        <strain evidence="4">ATCC 58044 / CBS 1984 / NCYC 433 / NRRL Y-366-8</strain>
    </source>
</reference>
<accession>A0A1E3P5L1</accession>
<dbReference type="GO" id="GO:0000981">
    <property type="term" value="F:DNA-binding transcription factor activity, RNA polymerase II-specific"/>
    <property type="evidence" value="ECO:0007669"/>
    <property type="project" value="InterPro"/>
</dbReference>
<organism evidence="3 4">
    <name type="scientific">Wickerhamomyces anomalus (strain ATCC 58044 / CBS 1984 / NCYC 433 / NRRL Y-366-8)</name>
    <name type="common">Yeast</name>
    <name type="synonym">Hansenula anomala</name>
    <dbReference type="NCBI Taxonomy" id="683960"/>
    <lineage>
        <taxon>Eukaryota</taxon>
        <taxon>Fungi</taxon>
        <taxon>Dikarya</taxon>
        <taxon>Ascomycota</taxon>
        <taxon>Saccharomycotina</taxon>
        <taxon>Saccharomycetes</taxon>
        <taxon>Phaffomycetales</taxon>
        <taxon>Wickerhamomycetaceae</taxon>
        <taxon>Wickerhamomyces</taxon>
    </lineage>
</organism>
<name>A0A1E3P5L1_WICAA</name>
<dbReference type="SMART" id="SM00066">
    <property type="entry name" value="GAL4"/>
    <property type="match status" value="1"/>
</dbReference>
<evidence type="ECO:0000313" key="3">
    <source>
        <dbReference type="EMBL" id="ODQ60715.1"/>
    </source>
</evidence>
<dbReference type="InterPro" id="IPR001138">
    <property type="entry name" value="Zn2Cys6_DnaBD"/>
</dbReference>
<dbReference type="Pfam" id="PF00172">
    <property type="entry name" value="Zn_clus"/>
    <property type="match status" value="1"/>
</dbReference>
<dbReference type="Proteomes" id="UP000094112">
    <property type="component" value="Unassembled WGS sequence"/>
</dbReference>
<gene>
    <name evidence="3" type="ORF">WICANDRAFT_99432</name>
</gene>
<feature type="compositionally biased region" description="Basic residues" evidence="1">
    <location>
        <begin position="298"/>
        <end position="307"/>
    </location>
</feature>
<feature type="domain" description="Zn(2)-C6 fungal-type" evidence="2">
    <location>
        <begin position="20"/>
        <end position="63"/>
    </location>
</feature>
<feature type="compositionally biased region" description="Low complexity" evidence="1">
    <location>
        <begin position="81"/>
        <end position="95"/>
    </location>
</feature>
<feature type="compositionally biased region" description="Pro residues" evidence="1">
    <location>
        <begin position="241"/>
        <end position="271"/>
    </location>
</feature>
<dbReference type="Gene3D" id="4.10.240.10">
    <property type="entry name" value="Zn(2)-C6 fungal-type DNA-binding domain"/>
    <property type="match status" value="1"/>
</dbReference>
<evidence type="ECO:0000313" key="4">
    <source>
        <dbReference type="Proteomes" id="UP000094112"/>
    </source>
</evidence>
<keyword evidence="4" id="KW-1185">Reference proteome</keyword>
<dbReference type="AlphaFoldDB" id="A0A1E3P5L1"/>
<protein>
    <recommendedName>
        <fullName evidence="2">Zn(2)-C6 fungal-type domain-containing protein</fullName>
    </recommendedName>
</protein>
<feature type="compositionally biased region" description="Basic and acidic residues" evidence="1">
    <location>
        <begin position="273"/>
        <end position="286"/>
    </location>
</feature>
<dbReference type="STRING" id="683960.A0A1E3P5L1"/>
<proteinExistence type="predicted"/>
<dbReference type="InterPro" id="IPR036864">
    <property type="entry name" value="Zn2-C6_fun-type_DNA-bd_sf"/>
</dbReference>
<dbReference type="OrthoDB" id="10067394at2759"/>
<dbReference type="PANTHER" id="PTHR47431:SF1">
    <property type="entry name" value="ZN(II)2CYS6 TRANSCRIPTION FACTOR (EUROFUNG)"/>
    <property type="match status" value="1"/>
</dbReference>
<dbReference type="PANTHER" id="PTHR47431">
    <property type="entry name" value="ZN(II)2CYS6 TRANSCRIPTION FACTOR (EUROFUNG)-RELATED"/>
    <property type="match status" value="1"/>
</dbReference>
<dbReference type="SUPFAM" id="SSF57701">
    <property type="entry name" value="Zn2/Cys6 DNA-binding domain"/>
    <property type="match status" value="1"/>
</dbReference>
<feature type="compositionally biased region" description="Polar residues" evidence="1">
    <location>
        <begin position="165"/>
        <end position="183"/>
    </location>
</feature>
<evidence type="ECO:0000259" key="2">
    <source>
        <dbReference type="PROSITE" id="PS50048"/>
    </source>
</evidence>
<feature type="compositionally biased region" description="Polar residues" evidence="1">
    <location>
        <begin position="195"/>
        <end position="214"/>
    </location>
</feature>
<dbReference type="RefSeq" id="XP_019039922.1">
    <property type="nucleotide sequence ID" value="XM_019186690.1"/>
</dbReference>